<evidence type="ECO:0000313" key="2">
    <source>
        <dbReference type="EMBL" id="KFG88310.1"/>
    </source>
</evidence>
<dbReference type="RefSeq" id="WP_051908619.1">
    <property type="nucleotide sequence ID" value="NZ_BCZD01000016.1"/>
</dbReference>
<dbReference type="InterPro" id="IPR010621">
    <property type="entry name" value="DUF1214"/>
</dbReference>
<dbReference type="EMBL" id="JFZA02000062">
    <property type="protein sequence ID" value="KFG88310.1"/>
    <property type="molecule type" value="Genomic_DNA"/>
</dbReference>
<feature type="domain" description="DUF1214" evidence="1">
    <location>
        <begin position="165"/>
        <end position="207"/>
    </location>
</feature>
<keyword evidence="3" id="KW-1185">Reference proteome</keyword>
<dbReference type="PATRIC" id="fig|1219045.3.peg.3951"/>
<dbReference type="STRING" id="76947.GCA_002080435_03817"/>
<dbReference type="AlphaFoldDB" id="A0A086P4J2"/>
<proteinExistence type="predicted"/>
<evidence type="ECO:0000259" key="1">
    <source>
        <dbReference type="Pfam" id="PF06742"/>
    </source>
</evidence>
<protein>
    <recommendedName>
        <fullName evidence="1">DUF1214 domain-containing protein</fullName>
    </recommendedName>
</protein>
<evidence type="ECO:0000313" key="3">
    <source>
        <dbReference type="Proteomes" id="UP000024284"/>
    </source>
</evidence>
<name>A0A086P4J2_SPHHM</name>
<reference evidence="2" key="1">
    <citation type="submission" date="2014-08" db="EMBL/GenBank/DDBJ databases">
        <title>Draft genome sequences of Sphingobium herbicidovorans.</title>
        <authorList>
            <person name="Gan H.M."/>
            <person name="Gan H.Y."/>
            <person name="Savka M.A."/>
        </authorList>
    </citation>
    <scope>NUCLEOTIDE SEQUENCE [LARGE SCALE GENOMIC DNA]</scope>
    <source>
        <strain evidence="2">NBRC 16415</strain>
    </source>
</reference>
<accession>A0A086P4J2</accession>
<dbReference type="OrthoDB" id="7053758at2"/>
<comment type="caution">
    <text evidence="2">The sequence shown here is derived from an EMBL/GenBank/DDBJ whole genome shotgun (WGS) entry which is preliminary data.</text>
</comment>
<dbReference type="Proteomes" id="UP000024284">
    <property type="component" value="Unassembled WGS sequence"/>
</dbReference>
<dbReference type="eggNOG" id="COG5361">
    <property type="taxonomic scope" value="Bacteria"/>
</dbReference>
<dbReference type="Pfam" id="PF06742">
    <property type="entry name" value="DUF1214"/>
    <property type="match status" value="1"/>
</dbReference>
<gene>
    <name evidence="2" type="ORF">BV98_003893</name>
</gene>
<organism evidence="2 3">
    <name type="scientific">Sphingobium herbicidovorans (strain ATCC 700291 / DSM 11019 / CCUG 56400 / KCTC 2939 / LMG 18315 / NBRC 16415 / MH)</name>
    <name type="common">Sphingomonas herbicidovorans</name>
    <dbReference type="NCBI Taxonomy" id="1219045"/>
    <lineage>
        <taxon>Bacteria</taxon>
        <taxon>Pseudomonadati</taxon>
        <taxon>Pseudomonadota</taxon>
        <taxon>Alphaproteobacteria</taxon>
        <taxon>Sphingomonadales</taxon>
        <taxon>Sphingomonadaceae</taxon>
        <taxon>Sphingobium</taxon>
    </lineage>
</organism>
<sequence length="421" mass="47464">MADALNDSKAPSDVQARAAQRLVSGQSWDDFCDVLKVAGRMIDRFGDDPSDLDRAEWYRFLTRVARSGFERLIENAEPTRPRLRDMVWRQSINVQTVDQDHLMCQFDEARDYRIIGTRGTIPYFIFAVLTAPAPDDAGARDWAQLGVDGLKQFDPSNLKTSGFLGSQQLHIEPDGTFEIILSQNDPGEGRNWLKLQADTNCIMVRLVWSDRQREVAPGLRIERLDGAAPEPVTPALMANNLAWAAQNVLGYAELVRNWWNGTQGNFAARLNRLDYSQAQYLSNGGVPDRHVAFGGWEKRLDEALVLEFIPPECEYWNFQICNIWQENLDTFEDGNGWVNNYRFTAEPDGRVRIIIAEHDPGVGGNWINSYGHEKGIWGLRLVRTESTAAVNLWRIPLARLETDGLAALVPKAATVTGQFVD</sequence>